<accession>A0A1C2DJI5</accession>
<dbReference type="Proteomes" id="UP000094412">
    <property type="component" value="Unassembled WGS sequence"/>
</dbReference>
<evidence type="ECO:0000313" key="2">
    <source>
        <dbReference type="Proteomes" id="UP000094412"/>
    </source>
</evidence>
<protein>
    <submittedName>
        <fullName evidence="1">Uncharacterized protein</fullName>
    </submittedName>
</protein>
<dbReference type="AlphaFoldDB" id="A0A1C2DJI5"/>
<evidence type="ECO:0000313" key="1">
    <source>
        <dbReference type="EMBL" id="OCX14833.1"/>
    </source>
</evidence>
<organism evidence="1 2">
    <name type="scientific">Mesorhizobium hungaricum</name>
    <dbReference type="NCBI Taxonomy" id="1566387"/>
    <lineage>
        <taxon>Bacteria</taxon>
        <taxon>Pseudomonadati</taxon>
        <taxon>Pseudomonadota</taxon>
        <taxon>Alphaproteobacteria</taxon>
        <taxon>Hyphomicrobiales</taxon>
        <taxon>Phyllobacteriaceae</taxon>
        <taxon>Mesorhizobium</taxon>
    </lineage>
</organism>
<sequence>MDPQIDDKALESALEESLGELTSVPKAVSTEDFASVVDGALEAVGGKLLFSMCVANNGTDEHVAAASVGEGESRQFLLLSLPTQGGSLKVETASKSDNPVAGIAAAYAGLMDALKVAA</sequence>
<proteinExistence type="predicted"/>
<reference evidence="1 2" key="1">
    <citation type="submission" date="2016-08" db="EMBL/GenBank/DDBJ databases">
        <title>Whole genome sequence of Mesorhizobium sp. strain UASWS1009 isolated from industrial sewage.</title>
        <authorList>
            <person name="Crovadore J."/>
            <person name="Calmin G."/>
            <person name="Chablais R."/>
            <person name="Cochard B."/>
            <person name="Lefort F."/>
        </authorList>
    </citation>
    <scope>NUCLEOTIDE SEQUENCE [LARGE SCALE GENOMIC DNA]</scope>
    <source>
        <strain evidence="1 2">UASWS1009</strain>
    </source>
</reference>
<dbReference type="RefSeq" id="WP_024925185.1">
    <property type="nucleotide sequence ID" value="NZ_MDEO01000035.1"/>
</dbReference>
<gene>
    <name evidence="1" type="ORF">QV13_20700</name>
</gene>
<dbReference type="OrthoDB" id="8030547at2"/>
<dbReference type="EMBL" id="MDEO01000035">
    <property type="protein sequence ID" value="OCX14833.1"/>
    <property type="molecule type" value="Genomic_DNA"/>
</dbReference>
<dbReference type="STRING" id="1566387.QV13_20700"/>
<name>A0A1C2DJI5_9HYPH</name>
<keyword evidence="2" id="KW-1185">Reference proteome</keyword>
<comment type="caution">
    <text evidence="1">The sequence shown here is derived from an EMBL/GenBank/DDBJ whole genome shotgun (WGS) entry which is preliminary data.</text>
</comment>